<accession>A0A8J5ZNK4</accession>
<evidence type="ECO:0000313" key="2">
    <source>
        <dbReference type="Proteomes" id="UP000701853"/>
    </source>
</evidence>
<dbReference type="OrthoDB" id="1029220at2759"/>
<dbReference type="AlphaFoldDB" id="A0A8J5ZNK4"/>
<organism evidence="1 2">
    <name type="scientific">Gossypium anomalum</name>
    <dbReference type="NCBI Taxonomy" id="47600"/>
    <lineage>
        <taxon>Eukaryota</taxon>
        <taxon>Viridiplantae</taxon>
        <taxon>Streptophyta</taxon>
        <taxon>Embryophyta</taxon>
        <taxon>Tracheophyta</taxon>
        <taxon>Spermatophyta</taxon>
        <taxon>Magnoliopsida</taxon>
        <taxon>eudicotyledons</taxon>
        <taxon>Gunneridae</taxon>
        <taxon>Pentapetalae</taxon>
        <taxon>rosids</taxon>
        <taxon>malvids</taxon>
        <taxon>Malvales</taxon>
        <taxon>Malvaceae</taxon>
        <taxon>Malvoideae</taxon>
        <taxon>Gossypium</taxon>
    </lineage>
</organism>
<dbReference type="EMBL" id="JAHUZN010000005">
    <property type="protein sequence ID" value="KAG8493189.1"/>
    <property type="molecule type" value="Genomic_DNA"/>
</dbReference>
<keyword evidence="2" id="KW-1185">Reference proteome</keyword>
<evidence type="ECO:0000313" key="1">
    <source>
        <dbReference type="EMBL" id="KAG8493189.1"/>
    </source>
</evidence>
<name>A0A8J5ZNK4_9ROSI</name>
<evidence type="ECO:0008006" key="3">
    <source>
        <dbReference type="Google" id="ProtNLM"/>
    </source>
</evidence>
<protein>
    <recommendedName>
        <fullName evidence="3">DUF4283 domain-containing protein</fullName>
    </recommendedName>
</protein>
<sequence length="190" mass="22087">MEEDLNALLAKLTFSEAESKRMVCNSRANPNMQGFEAWAVGKLITKEKFNREAMYRVLKSLWFTKEPTLLAMVPFIKRQILGQYNFNSIPFWIRVYNIPFKQTDRQVAIDIGSEEGEVMAIDWRDREGCWIGYIRIRIKIDVSKPLRCVAYLVGGMESRSCVLLSMRGYRLFVIAMDVLVIIPKNVHNKK</sequence>
<proteinExistence type="predicted"/>
<reference evidence="1 2" key="1">
    <citation type="journal article" date="2021" name="bioRxiv">
        <title>The Gossypium anomalum genome as a resource for cotton improvement and evolutionary analysis of hybrid incompatibility.</title>
        <authorList>
            <person name="Grover C.E."/>
            <person name="Yuan D."/>
            <person name="Arick M.A."/>
            <person name="Miller E.R."/>
            <person name="Hu G."/>
            <person name="Peterson D.G."/>
            <person name="Wendel J.F."/>
            <person name="Udall J.A."/>
        </authorList>
    </citation>
    <scope>NUCLEOTIDE SEQUENCE [LARGE SCALE GENOMIC DNA]</scope>
    <source>
        <strain evidence="1">JFW-Udall</strain>
        <tissue evidence="1">Leaf</tissue>
    </source>
</reference>
<dbReference type="Proteomes" id="UP000701853">
    <property type="component" value="Chromosome 5"/>
</dbReference>
<comment type="caution">
    <text evidence="1">The sequence shown here is derived from an EMBL/GenBank/DDBJ whole genome shotgun (WGS) entry which is preliminary data.</text>
</comment>
<gene>
    <name evidence="1" type="ORF">CXB51_010597</name>
</gene>